<evidence type="ECO:0000256" key="3">
    <source>
        <dbReference type="ARBA" id="ARBA00022723"/>
    </source>
</evidence>
<evidence type="ECO:0000256" key="1">
    <source>
        <dbReference type="ARBA" id="ARBA00010617"/>
    </source>
</evidence>
<dbReference type="GO" id="GO:0005506">
    <property type="term" value="F:iron ion binding"/>
    <property type="evidence" value="ECO:0007669"/>
    <property type="project" value="InterPro"/>
</dbReference>
<gene>
    <name evidence="8" type="ORF">HH308_06595</name>
</gene>
<evidence type="ECO:0000313" key="8">
    <source>
        <dbReference type="EMBL" id="NMO00881.1"/>
    </source>
</evidence>
<evidence type="ECO:0000256" key="5">
    <source>
        <dbReference type="ARBA" id="ARBA00023004"/>
    </source>
</evidence>
<dbReference type="SUPFAM" id="SSF48264">
    <property type="entry name" value="Cytochrome P450"/>
    <property type="match status" value="1"/>
</dbReference>
<evidence type="ECO:0000313" key="9">
    <source>
        <dbReference type="Proteomes" id="UP000550729"/>
    </source>
</evidence>
<dbReference type="InterPro" id="IPR002397">
    <property type="entry name" value="Cyt_P450_B"/>
</dbReference>
<protein>
    <submittedName>
        <fullName evidence="8">Cytochrome P450</fullName>
    </submittedName>
</protein>
<evidence type="ECO:0000256" key="4">
    <source>
        <dbReference type="ARBA" id="ARBA00023002"/>
    </source>
</evidence>
<keyword evidence="3 7" id="KW-0479">Metal-binding</keyword>
<name>A0A848KXF9_9ACTN</name>
<dbReference type="PANTHER" id="PTHR46696">
    <property type="entry name" value="P450, PUTATIVE (EUROFUNG)-RELATED"/>
    <property type="match status" value="1"/>
</dbReference>
<dbReference type="Pfam" id="PF00067">
    <property type="entry name" value="p450"/>
    <property type="match status" value="2"/>
</dbReference>
<evidence type="ECO:0000256" key="6">
    <source>
        <dbReference type="ARBA" id="ARBA00023033"/>
    </source>
</evidence>
<dbReference type="InterPro" id="IPR036396">
    <property type="entry name" value="Cyt_P450_sf"/>
</dbReference>
<dbReference type="GO" id="GO:0020037">
    <property type="term" value="F:heme binding"/>
    <property type="evidence" value="ECO:0007669"/>
    <property type="project" value="InterPro"/>
</dbReference>
<organism evidence="8 9">
    <name type="scientific">Gordonia asplenii</name>
    <dbReference type="NCBI Taxonomy" id="2725283"/>
    <lineage>
        <taxon>Bacteria</taxon>
        <taxon>Bacillati</taxon>
        <taxon>Actinomycetota</taxon>
        <taxon>Actinomycetes</taxon>
        <taxon>Mycobacteriales</taxon>
        <taxon>Gordoniaceae</taxon>
        <taxon>Gordonia</taxon>
    </lineage>
</organism>
<dbReference type="GO" id="GO:0004497">
    <property type="term" value="F:monooxygenase activity"/>
    <property type="evidence" value="ECO:0007669"/>
    <property type="project" value="UniProtKB-KW"/>
</dbReference>
<keyword evidence="2 7" id="KW-0349">Heme</keyword>
<reference evidence="8 9" key="1">
    <citation type="submission" date="2020-04" db="EMBL/GenBank/DDBJ databases">
        <title>Gordonia sp. nov. TBRC 11910.</title>
        <authorList>
            <person name="Suriyachadkun C."/>
        </authorList>
    </citation>
    <scope>NUCLEOTIDE SEQUENCE [LARGE SCALE GENOMIC DNA]</scope>
    <source>
        <strain evidence="8 9">TBRC 11910</strain>
    </source>
</reference>
<dbReference type="PROSITE" id="PS00086">
    <property type="entry name" value="CYTOCHROME_P450"/>
    <property type="match status" value="1"/>
</dbReference>
<dbReference type="EMBL" id="JABBNB010000005">
    <property type="protein sequence ID" value="NMO00881.1"/>
    <property type="molecule type" value="Genomic_DNA"/>
</dbReference>
<keyword evidence="5 7" id="KW-0408">Iron</keyword>
<proteinExistence type="inferred from homology"/>
<comment type="caution">
    <text evidence="8">The sequence shown here is derived from an EMBL/GenBank/DDBJ whole genome shotgun (WGS) entry which is preliminary data.</text>
</comment>
<dbReference type="Proteomes" id="UP000550729">
    <property type="component" value="Unassembled WGS sequence"/>
</dbReference>
<dbReference type="PANTHER" id="PTHR46696:SF1">
    <property type="entry name" value="CYTOCHROME P450 YJIB-RELATED"/>
    <property type="match status" value="1"/>
</dbReference>
<evidence type="ECO:0000256" key="7">
    <source>
        <dbReference type="RuleBase" id="RU000461"/>
    </source>
</evidence>
<dbReference type="AlphaFoldDB" id="A0A848KXF9"/>
<keyword evidence="9" id="KW-1185">Reference proteome</keyword>
<dbReference type="CDD" id="cd11038">
    <property type="entry name" value="CYP_AurH-like"/>
    <property type="match status" value="1"/>
</dbReference>
<dbReference type="GO" id="GO:0016705">
    <property type="term" value="F:oxidoreductase activity, acting on paired donors, with incorporation or reduction of molecular oxygen"/>
    <property type="evidence" value="ECO:0007669"/>
    <property type="project" value="InterPro"/>
</dbReference>
<dbReference type="PRINTS" id="PR00385">
    <property type="entry name" value="P450"/>
</dbReference>
<evidence type="ECO:0000256" key="2">
    <source>
        <dbReference type="ARBA" id="ARBA00022617"/>
    </source>
</evidence>
<comment type="similarity">
    <text evidence="1 7">Belongs to the cytochrome P450 family.</text>
</comment>
<dbReference type="RefSeq" id="WP_170193384.1">
    <property type="nucleotide sequence ID" value="NZ_JABBNB010000005.1"/>
</dbReference>
<accession>A0A848KXF9</accession>
<dbReference type="InterPro" id="IPR017972">
    <property type="entry name" value="Cyt_P450_CS"/>
</dbReference>
<keyword evidence="6 7" id="KW-0503">Monooxygenase</keyword>
<dbReference type="PRINTS" id="PR00359">
    <property type="entry name" value="BP450"/>
</dbReference>
<dbReference type="Gene3D" id="1.10.630.10">
    <property type="entry name" value="Cytochrome P450"/>
    <property type="match status" value="1"/>
</dbReference>
<sequence>MSNSTLKASYLNVADPTFSLSSEEVRAARERSWFAYTNYGLAILRYDEVNRLLKDRRLVQGSAQWPVRNGIEGGSFAHWWAKTVLNLEGEDHHRIRRLLNPAFAPRLLAGLKPQFESLTNELADGFIGRGECEFMAEFAMPYAARVLAVILGVSQSEWKKMANWSGDIGLALGVRIGEHIERVDSAVDALYGFADDLITNRSAHPRDDLVTRLVLAQLDEDRLSTDELRNLVVLLIFGGMETTRNQLGLALYTFAQHLDQWRALAMQPELGANAVEEVMRVNPVTTWVTREAAADFEFQGLTIRSGTTVHMFCESAGTDPRVMAEPDFDITTKKPSHFAFGGGMHHCLGHFVARNDMSIALPILARRMPEIRIAGSVDALPESGNTGFETLPVAFDHN</sequence>
<dbReference type="InterPro" id="IPR001128">
    <property type="entry name" value="Cyt_P450"/>
</dbReference>
<keyword evidence="4 7" id="KW-0560">Oxidoreductase</keyword>